<dbReference type="EMBL" id="CAKOFQ010007314">
    <property type="protein sequence ID" value="CAH1998108.1"/>
    <property type="molecule type" value="Genomic_DNA"/>
</dbReference>
<keyword evidence="2" id="KW-1185">Reference proteome</keyword>
<gene>
    <name evidence="1" type="ORF">ACAOBT_LOCUS24151</name>
</gene>
<dbReference type="Proteomes" id="UP001152888">
    <property type="component" value="Unassembled WGS sequence"/>
</dbReference>
<reference evidence="1" key="1">
    <citation type="submission" date="2022-03" db="EMBL/GenBank/DDBJ databases">
        <authorList>
            <person name="Sayadi A."/>
        </authorList>
    </citation>
    <scope>NUCLEOTIDE SEQUENCE</scope>
</reference>
<comment type="caution">
    <text evidence="1">The sequence shown here is derived from an EMBL/GenBank/DDBJ whole genome shotgun (WGS) entry which is preliminary data.</text>
</comment>
<proteinExistence type="predicted"/>
<evidence type="ECO:0008006" key="3">
    <source>
        <dbReference type="Google" id="ProtNLM"/>
    </source>
</evidence>
<dbReference type="AlphaFoldDB" id="A0A9P0LKZ2"/>
<organism evidence="1 2">
    <name type="scientific">Acanthoscelides obtectus</name>
    <name type="common">Bean weevil</name>
    <name type="synonym">Bruchus obtectus</name>
    <dbReference type="NCBI Taxonomy" id="200917"/>
    <lineage>
        <taxon>Eukaryota</taxon>
        <taxon>Metazoa</taxon>
        <taxon>Ecdysozoa</taxon>
        <taxon>Arthropoda</taxon>
        <taxon>Hexapoda</taxon>
        <taxon>Insecta</taxon>
        <taxon>Pterygota</taxon>
        <taxon>Neoptera</taxon>
        <taxon>Endopterygota</taxon>
        <taxon>Coleoptera</taxon>
        <taxon>Polyphaga</taxon>
        <taxon>Cucujiformia</taxon>
        <taxon>Chrysomeloidea</taxon>
        <taxon>Chrysomelidae</taxon>
        <taxon>Bruchinae</taxon>
        <taxon>Bruchini</taxon>
        <taxon>Acanthoscelides</taxon>
    </lineage>
</organism>
<name>A0A9P0LKZ2_ACAOB</name>
<dbReference type="OrthoDB" id="6757863at2759"/>
<evidence type="ECO:0000313" key="2">
    <source>
        <dbReference type="Proteomes" id="UP001152888"/>
    </source>
</evidence>
<accession>A0A9P0LKZ2</accession>
<evidence type="ECO:0000313" key="1">
    <source>
        <dbReference type="EMBL" id="CAH1998108.1"/>
    </source>
</evidence>
<sequence length="143" mass="16414">MALVPINIAAILAVQEEERLDDICIENMERRLMRNQSDPFSLEDVRFKELFRLNKDMAQYVLNGIIPHLNQVPNPVAVPVILKFFAALHFYATGTYQRVIGRSYDISMSRQSISRAIHEITNAIISTFSEQLVHLPRTALENM</sequence>
<protein>
    <recommendedName>
        <fullName evidence="3">Nuclease HARBI1</fullName>
    </recommendedName>
</protein>